<evidence type="ECO:0000259" key="2">
    <source>
        <dbReference type="Pfam" id="PF23843"/>
    </source>
</evidence>
<feature type="compositionally biased region" description="Basic and acidic residues" evidence="1">
    <location>
        <begin position="60"/>
        <end position="69"/>
    </location>
</feature>
<dbReference type="PATRIC" id="fig|1002364.3.peg.1856"/>
<accession>G9Y677</accession>
<organism evidence="3 4">
    <name type="scientific">Hafnia alvei ATCC 51873</name>
    <dbReference type="NCBI Taxonomy" id="1002364"/>
    <lineage>
        <taxon>Bacteria</taxon>
        <taxon>Pseudomonadati</taxon>
        <taxon>Pseudomonadota</taxon>
        <taxon>Gammaproteobacteria</taxon>
        <taxon>Enterobacterales</taxon>
        <taxon>Hafniaceae</taxon>
        <taxon>Hafnia</taxon>
    </lineage>
</organism>
<feature type="region of interest" description="Disordered" evidence="1">
    <location>
        <begin position="46"/>
        <end position="69"/>
    </location>
</feature>
<evidence type="ECO:0000313" key="4">
    <source>
        <dbReference type="Proteomes" id="UP000005959"/>
    </source>
</evidence>
<reference evidence="3 4" key="1">
    <citation type="submission" date="2011-08" db="EMBL/GenBank/DDBJ databases">
        <authorList>
            <person name="Weinstock G."/>
            <person name="Sodergren E."/>
            <person name="Clifton S."/>
            <person name="Fulton L."/>
            <person name="Fulton B."/>
            <person name="Courtney L."/>
            <person name="Fronick C."/>
            <person name="Harrison M."/>
            <person name="Strong C."/>
            <person name="Farmer C."/>
            <person name="Delahaunty K."/>
            <person name="Markovic C."/>
            <person name="Hall O."/>
            <person name="Minx P."/>
            <person name="Tomlinson C."/>
            <person name="Mitreva M."/>
            <person name="Hou S."/>
            <person name="Chen J."/>
            <person name="Wollam A."/>
            <person name="Pepin K.H."/>
            <person name="Johnson M."/>
            <person name="Bhonagiri V."/>
            <person name="Zhang X."/>
            <person name="Suruliraj S."/>
            <person name="Warren W."/>
            <person name="Chinwalla A."/>
            <person name="Mardis E.R."/>
            <person name="Wilson R.K."/>
        </authorList>
    </citation>
    <scope>NUCLEOTIDE SEQUENCE [LARGE SCALE GENOMIC DNA]</scope>
    <source>
        <strain evidence="3 4">ATCC 51873</strain>
    </source>
</reference>
<feature type="domain" description="DUF7210" evidence="2">
    <location>
        <begin position="1"/>
        <end position="38"/>
    </location>
</feature>
<dbReference type="RefSeq" id="WP_004092332.1">
    <property type="nucleotide sequence ID" value="NZ_JH417518.1"/>
</dbReference>
<dbReference type="Proteomes" id="UP000005959">
    <property type="component" value="Unassembled WGS sequence"/>
</dbReference>
<comment type="caution">
    <text evidence="3">The sequence shown here is derived from an EMBL/GenBank/DDBJ whole genome shotgun (WGS) entry which is preliminary data.</text>
</comment>
<dbReference type="AlphaFoldDB" id="G9Y677"/>
<name>G9Y677_HAFAL</name>
<protein>
    <recommendedName>
        <fullName evidence="2">DUF7210 domain-containing protein</fullName>
    </recommendedName>
</protein>
<feature type="compositionally biased region" description="Low complexity" evidence="1">
    <location>
        <begin position="46"/>
        <end position="59"/>
    </location>
</feature>
<dbReference type="Pfam" id="PF23843">
    <property type="entry name" value="DUF7210"/>
    <property type="match status" value="1"/>
</dbReference>
<evidence type="ECO:0000256" key="1">
    <source>
        <dbReference type="SAM" id="MobiDB-lite"/>
    </source>
</evidence>
<sequence length="69" mass="7611">MKLKAIKPIYIGGDVVVEGREFETNEQHGRELERKGYAVEVEIMDAAEPAEPAEPVEAVNSDKGKKGKK</sequence>
<dbReference type="InterPro" id="IPR055634">
    <property type="entry name" value="DUF7210"/>
</dbReference>
<proteinExistence type="predicted"/>
<dbReference type="EMBL" id="AGCI01000047">
    <property type="protein sequence ID" value="EHM42935.1"/>
    <property type="molecule type" value="Genomic_DNA"/>
</dbReference>
<dbReference type="HOGENOM" id="CLU_164677_1_0_6"/>
<evidence type="ECO:0000313" key="3">
    <source>
        <dbReference type="EMBL" id="EHM42935.1"/>
    </source>
</evidence>
<gene>
    <name evidence="3" type="ORF">HMPREF0454_02044</name>
</gene>